<dbReference type="RefSeq" id="XP_026677660.1">
    <property type="nucleotide sequence ID" value="XM_026821859.1"/>
</dbReference>
<dbReference type="InterPro" id="IPR050932">
    <property type="entry name" value="TM2D1-3-like"/>
</dbReference>
<evidence type="ECO:0000313" key="13">
    <source>
        <dbReference type="RefSeq" id="XP_026677703.1"/>
    </source>
</evidence>
<evidence type="ECO:0000313" key="11">
    <source>
        <dbReference type="Proteomes" id="UP000079169"/>
    </source>
</evidence>
<dbReference type="PANTHER" id="PTHR21016:SF1">
    <property type="entry name" value="TM2 DOMAIN-CONTAINING PROTEIN 1"/>
    <property type="match status" value="1"/>
</dbReference>
<evidence type="ECO:0000256" key="7">
    <source>
        <dbReference type="ARBA" id="ARBA00023180"/>
    </source>
</evidence>
<sequence length="196" mass="22556">MGLKFNLLIYTPILLLCLWVQPSDNKVNYTTNCETLRLGQYICPDPDPKYEYIDRKTQQPKNCTKENLARVRCIAADNIICLETGNSTFYKDMRCRWTNGYSFETAMLLSIFLGMFGADRFYLGYPALGLLKFCTLGFMLIGYLVDIILIATQIVGPADGSYYIIPYYGAGITIVRSDNETYRVPQDDWYQHHNEL</sequence>
<evidence type="ECO:0000256" key="8">
    <source>
        <dbReference type="SAM" id="Phobius"/>
    </source>
</evidence>
<evidence type="ECO:0000256" key="2">
    <source>
        <dbReference type="ARBA" id="ARBA00008284"/>
    </source>
</evidence>
<dbReference type="AlphaFoldDB" id="A0A1S4E8X3"/>
<feature type="domain" description="TM2" evidence="10">
    <location>
        <begin position="100"/>
        <end position="148"/>
    </location>
</feature>
<dbReference type="OMA" id="ETFRKPH"/>
<dbReference type="CTD" id="37443"/>
<keyword evidence="6 8" id="KW-0472">Membrane</keyword>
<keyword evidence="5 8" id="KW-1133">Transmembrane helix</keyword>
<comment type="similarity">
    <text evidence="2">Belongs to the TM2 family.</text>
</comment>
<reference evidence="12 13" key="1">
    <citation type="submission" date="2025-04" db="UniProtKB">
        <authorList>
            <consortium name="RefSeq"/>
        </authorList>
    </citation>
    <scope>IDENTIFICATION</scope>
</reference>
<name>A0A1S4E8X3_DIACI</name>
<evidence type="ECO:0000259" key="10">
    <source>
        <dbReference type="Pfam" id="PF05154"/>
    </source>
</evidence>
<gene>
    <name evidence="12 13" type="primary">LOC103520581</name>
</gene>
<evidence type="ECO:0000256" key="9">
    <source>
        <dbReference type="SAM" id="SignalP"/>
    </source>
</evidence>
<keyword evidence="7" id="KW-0325">Glycoprotein</keyword>
<accession>A0A1S4E8X3</accession>
<feature type="chain" id="PRO_5010481025" evidence="9">
    <location>
        <begin position="26"/>
        <end position="196"/>
    </location>
</feature>
<protein>
    <submittedName>
        <fullName evidence="12">TM2 domain-containing protein CG10795 isoform X2</fullName>
    </submittedName>
    <submittedName>
        <fullName evidence="13">TM2 domain-containing protein CG10795 isoform X3</fullName>
    </submittedName>
</protein>
<keyword evidence="4 9" id="KW-0732">Signal</keyword>
<feature type="signal peptide" evidence="9">
    <location>
        <begin position="1"/>
        <end position="25"/>
    </location>
</feature>
<dbReference type="STRING" id="121845.A0A1S4E8X3"/>
<dbReference type="Pfam" id="PF05154">
    <property type="entry name" value="TM2"/>
    <property type="match status" value="1"/>
</dbReference>
<comment type="subcellular location">
    <subcellularLocation>
        <location evidence="1">Membrane</location>
        <topology evidence="1">Multi-pass membrane protein</topology>
    </subcellularLocation>
</comment>
<dbReference type="InterPro" id="IPR007829">
    <property type="entry name" value="TM2"/>
</dbReference>
<evidence type="ECO:0000256" key="3">
    <source>
        <dbReference type="ARBA" id="ARBA00022692"/>
    </source>
</evidence>
<keyword evidence="11" id="KW-1185">Reference proteome</keyword>
<proteinExistence type="inferred from homology"/>
<evidence type="ECO:0000256" key="4">
    <source>
        <dbReference type="ARBA" id="ARBA00022729"/>
    </source>
</evidence>
<evidence type="ECO:0000256" key="1">
    <source>
        <dbReference type="ARBA" id="ARBA00004141"/>
    </source>
</evidence>
<dbReference type="GO" id="GO:0016020">
    <property type="term" value="C:membrane"/>
    <property type="evidence" value="ECO:0007669"/>
    <property type="project" value="UniProtKB-SubCell"/>
</dbReference>
<keyword evidence="3 8" id="KW-0812">Transmembrane</keyword>
<dbReference type="RefSeq" id="XP_026677703.1">
    <property type="nucleotide sequence ID" value="XM_026821902.1"/>
</dbReference>
<feature type="transmembrane region" description="Helical" evidence="8">
    <location>
        <begin position="130"/>
        <end position="151"/>
    </location>
</feature>
<dbReference type="PANTHER" id="PTHR21016">
    <property type="entry name" value="BETA-AMYLOID BINDING PROTEIN-RELATED"/>
    <property type="match status" value="1"/>
</dbReference>
<dbReference type="Proteomes" id="UP000079169">
    <property type="component" value="Unplaced"/>
</dbReference>
<feature type="transmembrane region" description="Helical" evidence="8">
    <location>
        <begin position="100"/>
        <end position="118"/>
    </location>
</feature>
<evidence type="ECO:0000313" key="12">
    <source>
        <dbReference type="RefSeq" id="XP_026677660.1"/>
    </source>
</evidence>
<dbReference type="PaxDb" id="121845-A0A1S4E8X3"/>
<dbReference type="GeneID" id="103520581"/>
<evidence type="ECO:0000256" key="6">
    <source>
        <dbReference type="ARBA" id="ARBA00023136"/>
    </source>
</evidence>
<organism evidence="11 12">
    <name type="scientific">Diaphorina citri</name>
    <name type="common">Asian citrus psyllid</name>
    <dbReference type="NCBI Taxonomy" id="121845"/>
    <lineage>
        <taxon>Eukaryota</taxon>
        <taxon>Metazoa</taxon>
        <taxon>Ecdysozoa</taxon>
        <taxon>Arthropoda</taxon>
        <taxon>Hexapoda</taxon>
        <taxon>Insecta</taxon>
        <taxon>Pterygota</taxon>
        <taxon>Neoptera</taxon>
        <taxon>Paraneoptera</taxon>
        <taxon>Hemiptera</taxon>
        <taxon>Sternorrhyncha</taxon>
        <taxon>Psylloidea</taxon>
        <taxon>Psyllidae</taxon>
        <taxon>Diaphorininae</taxon>
        <taxon>Diaphorina</taxon>
    </lineage>
</organism>
<evidence type="ECO:0000256" key="5">
    <source>
        <dbReference type="ARBA" id="ARBA00022989"/>
    </source>
</evidence>